<keyword evidence="2" id="KW-0378">Hydrolase</keyword>
<dbReference type="InterPro" id="IPR042271">
    <property type="entry name" value="Zinicin_2_N"/>
</dbReference>
<organism evidence="2 3">
    <name type="scientific">Dactylosporangium aurantiacum</name>
    <dbReference type="NCBI Taxonomy" id="35754"/>
    <lineage>
        <taxon>Bacteria</taxon>
        <taxon>Bacillati</taxon>
        <taxon>Actinomycetota</taxon>
        <taxon>Actinomycetes</taxon>
        <taxon>Micromonosporales</taxon>
        <taxon>Micromonosporaceae</taxon>
        <taxon>Dactylosporangium</taxon>
    </lineage>
</organism>
<dbReference type="NCBIfam" id="TIGR03624">
    <property type="entry name" value="putative hydrolase"/>
    <property type="match status" value="1"/>
</dbReference>
<dbReference type="Gene3D" id="1.20.150.30">
    <property type="entry name" value="Zincin-like metallopeptidase, N-terminal domain"/>
    <property type="match status" value="1"/>
</dbReference>
<feature type="compositionally biased region" description="Low complexity" evidence="1">
    <location>
        <begin position="459"/>
        <end position="471"/>
    </location>
</feature>
<evidence type="ECO:0000256" key="1">
    <source>
        <dbReference type="SAM" id="MobiDB-lite"/>
    </source>
</evidence>
<dbReference type="KEGG" id="daur:Daura_05065"/>
<feature type="compositionally biased region" description="Basic and acidic residues" evidence="1">
    <location>
        <begin position="550"/>
        <end position="559"/>
    </location>
</feature>
<keyword evidence="2" id="KW-0645">Protease</keyword>
<protein>
    <submittedName>
        <fullName evidence="2">Zinc-dependent metalloprotease</fullName>
    </submittedName>
</protein>
<sequence length="559" mass="56408">MPADIPFGFGPPGGEVPDPNDPRQMQQFLSQLQQLFATPGGGPVNWDLARQLAQAHLTGGGPAGGIAQFPVGFAMPGAVVTPPANTADPDAAKPVGDPSVTPAERAAVIEALRLADLWLDPESALPSGVRSTAAWSRGEWLNTTLPVWRKLCDPVAARMVSAMTELVPEEMRAQMGPMTSMVASLGSALLGGQLGTALGSLAAEVLSAGDIGLPLGPAGSAALIPANIAEYGRGLEIPDDQVRLYVALREAAHQRLFGHVPWLRGHVFAAVEAYAAGIHVDREAIEEAMSRIDPTTLGSDPQELVLEGIFTPEDTPQQRAALARLETALALIEGWVCHVVDRAAGDRLPDVVRLSEAFRRRRAAGGPAEQTFAALVGLELRPRRLREATALWAALAEHRGVAGRDALWDHPDLLPDEEAFADPDLFARTQLDLSDLGFGDDVFADGGAAGGPSTGGPSTGEASTDETPAGGASAGGAAAGETSAGGPSTGGASSGGASSGGASSGGASSGGAAAGATSPDATAGDGTTSDGTTSDGTPGDATAAGGPGESPKDGDGPKA</sequence>
<dbReference type="InterPro" id="IPR018766">
    <property type="entry name" value="Zinicin_2"/>
</dbReference>
<evidence type="ECO:0000313" key="2">
    <source>
        <dbReference type="EMBL" id="UWZ55594.1"/>
    </source>
</evidence>
<dbReference type="Proteomes" id="UP001058003">
    <property type="component" value="Chromosome"/>
</dbReference>
<keyword evidence="2" id="KW-0482">Metalloprotease</keyword>
<feature type="compositionally biased region" description="Gly residues" evidence="1">
    <location>
        <begin position="447"/>
        <end position="458"/>
    </location>
</feature>
<dbReference type="RefSeq" id="WP_052386450.1">
    <property type="nucleotide sequence ID" value="NZ_CP073767.1"/>
</dbReference>
<reference evidence="2" key="1">
    <citation type="submission" date="2021-04" db="EMBL/GenBank/DDBJ databases">
        <title>Dactylosporangium aurantiacum NRRL B-8018 full assembly.</title>
        <authorList>
            <person name="Hartkoorn R.C."/>
            <person name="Beaudoing E."/>
            <person name="Hot D."/>
        </authorList>
    </citation>
    <scope>NUCLEOTIDE SEQUENCE</scope>
    <source>
        <strain evidence="2">NRRL B-8018</strain>
    </source>
</reference>
<dbReference type="GO" id="GO:0008237">
    <property type="term" value="F:metallopeptidase activity"/>
    <property type="evidence" value="ECO:0007669"/>
    <property type="project" value="UniProtKB-KW"/>
</dbReference>
<dbReference type="PANTHER" id="PTHR39420:SF2">
    <property type="entry name" value="HYDROLASE"/>
    <property type="match status" value="1"/>
</dbReference>
<dbReference type="SUPFAM" id="SSF55486">
    <property type="entry name" value="Metalloproteases ('zincins'), catalytic domain"/>
    <property type="match status" value="1"/>
</dbReference>
<keyword evidence="3" id="KW-1185">Reference proteome</keyword>
<dbReference type="PANTHER" id="PTHR39420">
    <property type="match status" value="1"/>
</dbReference>
<evidence type="ECO:0000313" key="3">
    <source>
        <dbReference type="Proteomes" id="UP001058003"/>
    </source>
</evidence>
<dbReference type="EMBL" id="CP073767">
    <property type="protein sequence ID" value="UWZ55594.1"/>
    <property type="molecule type" value="Genomic_DNA"/>
</dbReference>
<gene>
    <name evidence="2" type="ORF">Daura_05065</name>
</gene>
<dbReference type="Pfam" id="PF10103">
    <property type="entry name" value="Zincin_2"/>
    <property type="match status" value="1"/>
</dbReference>
<feature type="region of interest" description="Disordered" evidence="1">
    <location>
        <begin position="444"/>
        <end position="559"/>
    </location>
</feature>
<name>A0A9Q9ILN0_9ACTN</name>
<proteinExistence type="predicted"/>
<accession>A0A9Q9ILN0</accession>
<feature type="compositionally biased region" description="Low complexity" evidence="1">
    <location>
        <begin position="514"/>
        <end position="544"/>
    </location>
</feature>
<dbReference type="AlphaFoldDB" id="A0A9Q9ILN0"/>
<feature type="compositionally biased region" description="Gly residues" evidence="1">
    <location>
        <begin position="487"/>
        <end position="513"/>
    </location>
</feature>